<dbReference type="STRING" id="1618337.UT28_C0001G0512"/>
<evidence type="ECO:0008006" key="6">
    <source>
        <dbReference type="Google" id="ProtNLM"/>
    </source>
</evidence>
<dbReference type="EMBL" id="CP011213">
    <property type="protein sequence ID" value="AKM82317.1"/>
    <property type="molecule type" value="Genomic_DNA"/>
</dbReference>
<evidence type="ECO:0000256" key="1">
    <source>
        <dbReference type="ARBA" id="ARBA00022603"/>
    </source>
</evidence>
<accession>A0A0G4B5N9</accession>
<sequence length="149" mass="16600">MEPAKLDIPFVPSTAEKIRIMVKMANLQGGERMADLGSGDGRVVIAFAKAGAIAQGFEADPSRAMLGQKNIIVQGMEDVARISEKNFWKADLSEFNIITLFGITSMMKQMEKKLKKELKTGAKVISNTFIFPEWEPVQVENNVYLYVKN</sequence>
<dbReference type="Proteomes" id="UP000035648">
    <property type="component" value="Chromosome"/>
</dbReference>
<dbReference type="GO" id="GO:0032259">
    <property type="term" value="P:methylation"/>
    <property type="evidence" value="ECO:0007669"/>
    <property type="project" value="UniProtKB-KW"/>
</dbReference>
<proteinExistence type="predicted"/>
<evidence type="ECO:0000256" key="3">
    <source>
        <dbReference type="ARBA" id="ARBA00022691"/>
    </source>
</evidence>
<evidence type="ECO:0000313" key="4">
    <source>
        <dbReference type="EMBL" id="AKM82317.1"/>
    </source>
</evidence>
<keyword evidence="1" id="KW-0489">Methyltransferase</keyword>
<dbReference type="SUPFAM" id="SSF53335">
    <property type="entry name" value="S-adenosyl-L-methionine-dependent methyltransferases"/>
    <property type="match status" value="1"/>
</dbReference>
<dbReference type="KEGG" id="bbgw:UT28_C0001G0512"/>
<organism evidence="4 5">
    <name type="scientific">Berkelbacteria bacterium GW2011_GWE1_39_12</name>
    <dbReference type="NCBI Taxonomy" id="1618337"/>
    <lineage>
        <taxon>Bacteria</taxon>
        <taxon>Candidatus Berkelbacteria</taxon>
    </lineage>
</organism>
<keyword evidence="3" id="KW-0949">S-adenosyl-L-methionine</keyword>
<protein>
    <recommendedName>
        <fullName evidence="6">Methyltransferase domain-containing protein</fullName>
    </recommendedName>
</protein>
<dbReference type="AlphaFoldDB" id="A0A0G4B5N9"/>
<evidence type="ECO:0000256" key="2">
    <source>
        <dbReference type="ARBA" id="ARBA00022679"/>
    </source>
</evidence>
<gene>
    <name evidence="4" type="ORF">UT28_C0001G0512</name>
</gene>
<evidence type="ECO:0000313" key="5">
    <source>
        <dbReference type="Proteomes" id="UP000035648"/>
    </source>
</evidence>
<keyword evidence="2" id="KW-0808">Transferase</keyword>
<name>A0A0G4B5N9_9BACT</name>
<dbReference type="GO" id="GO:0016279">
    <property type="term" value="F:protein-lysine N-methyltransferase activity"/>
    <property type="evidence" value="ECO:0007669"/>
    <property type="project" value="InterPro"/>
</dbReference>
<dbReference type="PANTHER" id="PTHR13610:SF9">
    <property type="entry name" value="FI06469P"/>
    <property type="match status" value="1"/>
</dbReference>
<dbReference type="Gene3D" id="3.40.50.150">
    <property type="entry name" value="Vaccinia Virus protein VP39"/>
    <property type="match status" value="1"/>
</dbReference>
<dbReference type="InterPro" id="IPR026170">
    <property type="entry name" value="FAM173A/B"/>
</dbReference>
<dbReference type="InterPro" id="IPR029063">
    <property type="entry name" value="SAM-dependent_MTases_sf"/>
</dbReference>
<dbReference type="PANTHER" id="PTHR13610">
    <property type="entry name" value="METHYLTRANSFERASE DOMAIN-CONTAINING PROTEIN"/>
    <property type="match status" value="1"/>
</dbReference>
<reference evidence="4 5" key="1">
    <citation type="journal article" date="2015" name="Nature">
        <title>rRNA introns, odd ribosomes, and small enigmatic genomes across a large radiation of phyla.</title>
        <authorList>
            <person name="Brown C.T."/>
            <person name="Hug L.A."/>
            <person name="Thomas B.C."/>
            <person name="Sharon I."/>
            <person name="Castelle C.J."/>
            <person name="Singh A."/>
            <person name="Wilkins M.J."/>
            <person name="Williams K.H."/>
            <person name="Banfield J.F."/>
        </authorList>
    </citation>
    <scope>NUCLEOTIDE SEQUENCE [LARGE SCALE GENOMIC DNA]</scope>
</reference>